<feature type="compositionally biased region" description="Basic and acidic residues" evidence="1">
    <location>
        <begin position="234"/>
        <end position="248"/>
    </location>
</feature>
<comment type="caution">
    <text evidence="2">The sequence shown here is derived from an EMBL/GenBank/DDBJ whole genome shotgun (WGS) entry which is preliminary data.</text>
</comment>
<gene>
    <name evidence="2" type="ORF">B0H17DRAFT_1151270</name>
</gene>
<feature type="compositionally biased region" description="Low complexity" evidence="1">
    <location>
        <begin position="36"/>
        <end position="60"/>
    </location>
</feature>
<feature type="region of interest" description="Disordered" evidence="1">
    <location>
        <begin position="325"/>
        <end position="351"/>
    </location>
</feature>
<feature type="region of interest" description="Disordered" evidence="1">
    <location>
        <begin position="151"/>
        <end position="262"/>
    </location>
</feature>
<dbReference type="EMBL" id="JARKIE010000610">
    <property type="protein sequence ID" value="KAJ7625147.1"/>
    <property type="molecule type" value="Genomic_DNA"/>
</dbReference>
<evidence type="ECO:0000313" key="3">
    <source>
        <dbReference type="Proteomes" id="UP001221757"/>
    </source>
</evidence>
<proteinExistence type="predicted"/>
<evidence type="ECO:0000313" key="2">
    <source>
        <dbReference type="EMBL" id="KAJ7625147.1"/>
    </source>
</evidence>
<name>A0AAD7BMW0_MYCRO</name>
<accession>A0AAD7BMW0</accession>
<feature type="compositionally biased region" description="Basic and acidic residues" evidence="1">
    <location>
        <begin position="61"/>
        <end position="88"/>
    </location>
</feature>
<dbReference type="AlphaFoldDB" id="A0AAD7BMW0"/>
<sequence length="384" mass="41623">MRIGAWGPRRRRTRHAAFQPRHAAQSTRAPVREDVQAQAQVQRRGSGGARASLAARSGHSWRLERRRLREAISTGEDPKRRPQRRREGSCVLEGGEGALGALRAVGWGRTEGEAPRALCSGAGDPRDMSLWWRGLNDELTSIVPPPHLIASQFGVGPPTRSPPATTRSQADADADAAASGAPRRDGDVDAEADAARVWGGASVKSARPRRGIRVVGTAQSPRARPGGICRRRRSGGDRGGARPSERGRSWATRMRGTGGVSEMRRRRWRKGNINCGFGWPLERREHGEVYLRHLAPPTVTVELAWRAFDASDADVAAQTCVRRVDGGAPRPRSHPSAREAAPHRSPVTRAKGRALRCGENCGVVAAIHARAATPTTLASQRIRD</sequence>
<evidence type="ECO:0000256" key="1">
    <source>
        <dbReference type="SAM" id="MobiDB-lite"/>
    </source>
</evidence>
<protein>
    <submittedName>
        <fullName evidence="2">Uncharacterized protein</fullName>
    </submittedName>
</protein>
<feature type="region of interest" description="Disordered" evidence="1">
    <location>
        <begin position="1"/>
        <end position="89"/>
    </location>
</feature>
<dbReference type="Proteomes" id="UP001221757">
    <property type="component" value="Unassembled WGS sequence"/>
</dbReference>
<organism evidence="2 3">
    <name type="scientific">Mycena rosella</name>
    <name type="common">Pink bonnet</name>
    <name type="synonym">Agaricus rosellus</name>
    <dbReference type="NCBI Taxonomy" id="1033263"/>
    <lineage>
        <taxon>Eukaryota</taxon>
        <taxon>Fungi</taxon>
        <taxon>Dikarya</taxon>
        <taxon>Basidiomycota</taxon>
        <taxon>Agaricomycotina</taxon>
        <taxon>Agaricomycetes</taxon>
        <taxon>Agaricomycetidae</taxon>
        <taxon>Agaricales</taxon>
        <taxon>Marasmiineae</taxon>
        <taxon>Mycenaceae</taxon>
        <taxon>Mycena</taxon>
    </lineage>
</organism>
<reference evidence="2" key="1">
    <citation type="submission" date="2023-03" db="EMBL/GenBank/DDBJ databases">
        <title>Massive genome expansion in bonnet fungi (Mycena s.s.) driven by repeated elements and novel gene families across ecological guilds.</title>
        <authorList>
            <consortium name="Lawrence Berkeley National Laboratory"/>
            <person name="Harder C.B."/>
            <person name="Miyauchi S."/>
            <person name="Viragh M."/>
            <person name="Kuo A."/>
            <person name="Thoen E."/>
            <person name="Andreopoulos B."/>
            <person name="Lu D."/>
            <person name="Skrede I."/>
            <person name="Drula E."/>
            <person name="Henrissat B."/>
            <person name="Morin E."/>
            <person name="Kohler A."/>
            <person name="Barry K."/>
            <person name="LaButti K."/>
            <person name="Morin E."/>
            <person name="Salamov A."/>
            <person name="Lipzen A."/>
            <person name="Mereny Z."/>
            <person name="Hegedus B."/>
            <person name="Baldrian P."/>
            <person name="Stursova M."/>
            <person name="Weitz H."/>
            <person name="Taylor A."/>
            <person name="Grigoriev I.V."/>
            <person name="Nagy L.G."/>
            <person name="Martin F."/>
            <person name="Kauserud H."/>
        </authorList>
    </citation>
    <scope>NUCLEOTIDE SEQUENCE</scope>
    <source>
        <strain evidence="2">CBHHK067</strain>
    </source>
</reference>
<keyword evidence="3" id="KW-1185">Reference proteome</keyword>